<feature type="transmembrane region" description="Helical" evidence="1">
    <location>
        <begin position="6"/>
        <end position="24"/>
    </location>
</feature>
<protein>
    <submittedName>
        <fullName evidence="2">Uncharacterized protein</fullName>
    </submittedName>
</protein>
<reference evidence="2 3" key="1">
    <citation type="submission" date="2017-02" db="EMBL/GenBank/DDBJ databases">
        <authorList>
            <person name="Peterson S.W."/>
        </authorList>
    </citation>
    <scope>NUCLEOTIDE SEQUENCE [LARGE SCALE GENOMIC DNA]</scope>
    <source>
        <strain evidence="2 3">DSM 25262</strain>
    </source>
</reference>
<keyword evidence="3" id="KW-1185">Reference proteome</keyword>
<organism evidence="2 3">
    <name type="scientific">Ohtaekwangia koreensis</name>
    <dbReference type="NCBI Taxonomy" id="688867"/>
    <lineage>
        <taxon>Bacteria</taxon>
        <taxon>Pseudomonadati</taxon>
        <taxon>Bacteroidota</taxon>
        <taxon>Cytophagia</taxon>
        <taxon>Cytophagales</taxon>
        <taxon>Fulvivirgaceae</taxon>
        <taxon>Ohtaekwangia</taxon>
    </lineage>
</organism>
<proteinExistence type="predicted"/>
<keyword evidence="1" id="KW-1133">Transmembrane helix</keyword>
<keyword evidence="1" id="KW-0472">Membrane</keyword>
<dbReference type="AlphaFoldDB" id="A0A1T5J811"/>
<keyword evidence="1" id="KW-0812">Transmembrane</keyword>
<evidence type="ECO:0000256" key="1">
    <source>
        <dbReference type="SAM" id="Phobius"/>
    </source>
</evidence>
<gene>
    <name evidence="2" type="ORF">SAMN05660236_0851</name>
</gene>
<sequence>MALAAIIIATFIFPIAILLMLLGWRKSIRKEVQRHNENKLRLIKTLERIITLKNKLINLLRY</sequence>
<dbReference type="EMBL" id="FUZU01000001">
    <property type="protein sequence ID" value="SKC47456.1"/>
    <property type="molecule type" value="Genomic_DNA"/>
</dbReference>
<accession>A0A1T5J811</accession>
<dbReference type="Proteomes" id="UP000190961">
    <property type="component" value="Unassembled WGS sequence"/>
</dbReference>
<evidence type="ECO:0000313" key="2">
    <source>
        <dbReference type="EMBL" id="SKC47456.1"/>
    </source>
</evidence>
<dbReference type="STRING" id="688867.SAMN05660236_0851"/>
<name>A0A1T5J811_9BACT</name>
<evidence type="ECO:0000313" key="3">
    <source>
        <dbReference type="Proteomes" id="UP000190961"/>
    </source>
</evidence>